<dbReference type="PANTHER" id="PTHR43022:SF1">
    <property type="entry name" value="PROTEIN SMF"/>
    <property type="match status" value="1"/>
</dbReference>
<dbReference type="PATRIC" id="fig|755178.3.peg.1424"/>
<dbReference type="Pfam" id="PF02481">
    <property type="entry name" value="DNA_processg_A"/>
    <property type="match status" value="1"/>
</dbReference>
<dbReference type="Pfam" id="PF17782">
    <property type="entry name" value="WHD_DprA"/>
    <property type="match status" value="1"/>
</dbReference>
<dbReference type="SUPFAM" id="SSF102405">
    <property type="entry name" value="MCP/YpsA-like"/>
    <property type="match status" value="1"/>
</dbReference>
<name>K9Z2T3_CYAAP</name>
<organism evidence="4 5">
    <name type="scientific">Cyanobacterium aponinum (strain PCC 10605)</name>
    <dbReference type="NCBI Taxonomy" id="755178"/>
    <lineage>
        <taxon>Bacteria</taxon>
        <taxon>Bacillati</taxon>
        <taxon>Cyanobacteriota</taxon>
        <taxon>Cyanophyceae</taxon>
        <taxon>Oscillatoriophycideae</taxon>
        <taxon>Chroococcales</taxon>
        <taxon>Geminocystaceae</taxon>
        <taxon>Cyanobacterium</taxon>
    </lineage>
</organism>
<evidence type="ECO:0000259" key="2">
    <source>
        <dbReference type="Pfam" id="PF02481"/>
    </source>
</evidence>
<dbReference type="SUPFAM" id="SSF47781">
    <property type="entry name" value="RuvA domain 2-like"/>
    <property type="match status" value="1"/>
</dbReference>
<dbReference type="eggNOG" id="COG0758">
    <property type="taxonomic scope" value="Bacteria"/>
</dbReference>
<dbReference type="STRING" id="755178.Cyan10605_1350"/>
<dbReference type="Gene3D" id="3.40.50.450">
    <property type="match status" value="1"/>
</dbReference>
<dbReference type="eggNOG" id="COG0322">
    <property type="taxonomic scope" value="Bacteria"/>
</dbReference>
<sequence>MNNIEKEKIYWLAWSKIKGIGAVSLKRIYDYFGSVELAWKINESELLKIEGIGKKLVNKIKEEKGKINPEQLYIKHKEKNPQFITPFERKYPQLLLEIPSPPPVLYYQGEIDISENQGLTPLIGIVGTRKPTEHGKRWTYNISKVLAQNGFTIVSGLAEGIDTIAHRGCLDGGGRTIAVLGNGLDRVYPSNNKQLMAEIAEKGLILTEYDYGSLPERGNFPARNRIVAGLCRAILVMEAPEKSGALITAHYATEFNRDVYTLPNTPDNIQARGCLRLIHNGAEVIITEKELLSSLGAIPDLNSPQQLSLFAETSSPPTLLETPKPNLSEPLSIVYDAIASSPTPFDVIVNQSNLTSAEVSGILLQLELEGLVTQLPGMMYKK</sequence>
<dbReference type="EMBL" id="CP003947">
    <property type="protein sequence ID" value="AFZ53464.1"/>
    <property type="molecule type" value="Genomic_DNA"/>
</dbReference>
<gene>
    <name evidence="4" type="ordered locus">Cyan10605_1350</name>
</gene>
<dbReference type="InterPro" id="IPR010994">
    <property type="entry name" value="RuvA_2-like"/>
</dbReference>
<feature type="domain" description="DprA winged helix" evidence="3">
    <location>
        <begin position="322"/>
        <end position="378"/>
    </location>
</feature>
<dbReference type="Gene3D" id="1.10.10.10">
    <property type="entry name" value="Winged helix-like DNA-binding domain superfamily/Winged helix DNA-binding domain"/>
    <property type="match status" value="1"/>
</dbReference>
<proteinExistence type="inferred from homology"/>
<dbReference type="NCBIfam" id="TIGR00732">
    <property type="entry name" value="dprA"/>
    <property type="match status" value="1"/>
</dbReference>
<comment type="similarity">
    <text evidence="1">Belongs to the DprA/Smf family.</text>
</comment>
<evidence type="ECO:0000259" key="3">
    <source>
        <dbReference type="Pfam" id="PF17782"/>
    </source>
</evidence>
<reference evidence="5" key="1">
    <citation type="journal article" date="2013" name="Proc. Natl. Acad. Sci. U.S.A.">
        <title>Improving the coverage of the cyanobacterial phylum using diversity-driven genome sequencing.</title>
        <authorList>
            <person name="Shih P.M."/>
            <person name="Wu D."/>
            <person name="Latifi A."/>
            <person name="Axen S.D."/>
            <person name="Fewer D.P."/>
            <person name="Talla E."/>
            <person name="Calteau A."/>
            <person name="Cai F."/>
            <person name="Tandeau de Marsac N."/>
            <person name="Rippka R."/>
            <person name="Herdman M."/>
            <person name="Sivonen K."/>
            <person name="Coursin T."/>
            <person name="Laurent T."/>
            <person name="Goodwin L."/>
            <person name="Nolan M."/>
            <person name="Davenport K.W."/>
            <person name="Han C.S."/>
            <person name="Rubin E.M."/>
            <person name="Eisen J.A."/>
            <person name="Woyke T."/>
            <person name="Gugger M."/>
            <person name="Kerfeld C.A."/>
        </authorList>
    </citation>
    <scope>NUCLEOTIDE SEQUENCE [LARGE SCALE GENOMIC DNA]</scope>
    <source>
        <strain evidence="5">PCC 10605</strain>
    </source>
</reference>
<dbReference type="InterPro" id="IPR057666">
    <property type="entry name" value="DrpA_SLOG"/>
</dbReference>
<dbReference type="GO" id="GO:0009294">
    <property type="term" value="P:DNA-mediated transformation"/>
    <property type="evidence" value="ECO:0007669"/>
    <property type="project" value="InterPro"/>
</dbReference>
<evidence type="ECO:0000313" key="5">
    <source>
        <dbReference type="Proteomes" id="UP000010480"/>
    </source>
</evidence>
<dbReference type="InterPro" id="IPR003488">
    <property type="entry name" value="DprA"/>
</dbReference>
<accession>K9Z2T3</accession>
<dbReference type="AlphaFoldDB" id="K9Z2T3"/>
<dbReference type="HOGENOM" id="CLU_029601_0_3_3"/>
<evidence type="ECO:0000256" key="1">
    <source>
        <dbReference type="ARBA" id="ARBA00006525"/>
    </source>
</evidence>
<dbReference type="PANTHER" id="PTHR43022">
    <property type="entry name" value="PROTEIN SMF"/>
    <property type="match status" value="1"/>
</dbReference>
<evidence type="ECO:0000313" key="4">
    <source>
        <dbReference type="EMBL" id="AFZ53464.1"/>
    </source>
</evidence>
<protein>
    <submittedName>
        <fullName evidence="4">DNA protecting protein DprA</fullName>
    </submittedName>
</protein>
<dbReference type="InterPro" id="IPR041614">
    <property type="entry name" value="DprA_WH"/>
</dbReference>
<dbReference type="Proteomes" id="UP000010480">
    <property type="component" value="Chromosome"/>
</dbReference>
<dbReference type="InterPro" id="IPR036388">
    <property type="entry name" value="WH-like_DNA-bd_sf"/>
</dbReference>
<feature type="domain" description="Smf/DprA SLOG" evidence="2">
    <location>
        <begin position="82"/>
        <end position="295"/>
    </location>
</feature>
<dbReference type="KEGG" id="can:Cyan10605_1350"/>
<keyword evidence="5" id="KW-1185">Reference proteome</keyword>